<gene>
    <name evidence="5" type="ORF">H9646_08480</name>
</gene>
<evidence type="ECO:0000256" key="2">
    <source>
        <dbReference type="ARBA" id="ARBA00022741"/>
    </source>
</evidence>
<evidence type="ECO:0000313" key="6">
    <source>
        <dbReference type="Proteomes" id="UP000634919"/>
    </source>
</evidence>
<evidence type="ECO:0000256" key="4">
    <source>
        <dbReference type="SAM" id="MobiDB-lite"/>
    </source>
</evidence>
<accession>A0ABR8SAL5</accession>
<keyword evidence="6" id="KW-1185">Reference proteome</keyword>
<dbReference type="InterPro" id="IPR051782">
    <property type="entry name" value="ABC_Transporter_VariousFunc"/>
</dbReference>
<keyword evidence="1" id="KW-0813">Transport</keyword>
<dbReference type="PANTHER" id="PTHR42939:SF1">
    <property type="entry name" value="ABC TRANSPORTER ATP-BINDING PROTEIN ALBC-RELATED"/>
    <property type="match status" value="1"/>
</dbReference>
<name>A0ABR8SAL5_9BURK</name>
<dbReference type="EMBL" id="JACSQK010000004">
    <property type="protein sequence ID" value="MBD7960521.1"/>
    <property type="molecule type" value="Genomic_DNA"/>
</dbReference>
<dbReference type="RefSeq" id="WP_191722933.1">
    <property type="nucleotide sequence ID" value="NZ_JACSQK010000004.1"/>
</dbReference>
<comment type="caution">
    <text evidence="5">The sequence shown here is derived from an EMBL/GenBank/DDBJ whole genome shotgun (WGS) entry which is preliminary data.</text>
</comment>
<reference evidence="5 6" key="1">
    <citation type="submission" date="2020-08" db="EMBL/GenBank/DDBJ databases">
        <title>A Genomic Blueprint of the Chicken Gut Microbiome.</title>
        <authorList>
            <person name="Gilroy R."/>
            <person name="Ravi A."/>
            <person name="Getino M."/>
            <person name="Pursley I."/>
            <person name="Horton D.L."/>
            <person name="Alikhan N.-F."/>
            <person name="Baker D."/>
            <person name="Gharbi K."/>
            <person name="Hall N."/>
            <person name="Watson M."/>
            <person name="Adriaenssens E.M."/>
            <person name="Foster-Nyarko E."/>
            <person name="Jarju S."/>
            <person name="Secka A."/>
            <person name="Antonio M."/>
            <person name="Oren A."/>
            <person name="Chaudhuri R."/>
            <person name="La Ragione R.M."/>
            <person name="Hildebrand F."/>
            <person name="Pallen M.J."/>
        </authorList>
    </citation>
    <scope>NUCLEOTIDE SEQUENCE [LARGE SCALE GENOMIC DNA]</scope>
    <source>
        <strain evidence="5 6">Sa2CVA6</strain>
    </source>
</reference>
<dbReference type="SUPFAM" id="SSF52540">
    <property type="entry name" value="P-loop containing nucleoside triphosphate hydrolases"/>
    <property type="match status" value="1"/>
</dbReference>
<dbReference type="Gene3D" id="3.40.50.300">
    <property type="entry name" value="P-loop containing nucleotide triphosphate hydrolases"/>
    <property type="match status" value="1"/>
</dbReference>
<dbReference type="PANTHER" id="PTHR42939">
    <property type="entry name" value="ABC TRANSPORTER ATP-BINDING PROTEIN ALBC-RELATED"/>
    <property type="match status" value="1"/>
</dbReference>
<sequence length="245" mass="27161">MPNAIHEREELHKPLMVWADLWPQGIQFPAKGWSEQLKPGICVVVDESGEEAQQWLAVLAGHAVAGRGRVQCAGLCSQADSAAYVAQVYWHHPRAAMHEREMSAQQWVQEVAQRWPTWSEAAWSRHCQGFGLQEHLSKPLWHLSTGCLRKLGIAAALASGARLTLIEEPVAALDRSSIRYLCQALDALGEELASAPQILRWIMVAHWEPLAGVTWDEVLAPPPLTNTTDAPEESPQTLPVQQDLL</sequence>
<dbReference type="InterPro" id="IPR027417">
    <property type="entry name" value="P-loop_NTPase"/>
</dbReference>
<keyword evidence="3" id="KW-0067">ATP-binding</keyword>
<dbReference type="Proteomes" id="UP000634919">
    <property type="component" value="Unassembled WGS sequence"/>
</dbReference>
<feature type="compositionally biased region" description="Polar residues" evidence="4">
    <location>
        <begin position="225"/>
        <end position="245"/>
    </location>
</feature>
<evidence type="ECO:0000256" key="1">
    <source>
        <dbReference type="ARBA" id="ARBA00022448"/>
    </source>
</evidence>
<evidence type="ECO:0000256" key="3">
    <source>
        <dbReference type="ARBA" id="ARBA00022840"/>
    </source>
</evidence>
<evidence type="ECO:0008006" key="7">
    <source>
        <dbReference type="Google" id="ProtNLM"/>
    </source>
</evidence>
<feature type="region of interest" description="Disordered" evidence="4">
    <location>
        <begin position="222"/>
        <end position="245"/>
    </location>
</feature>
<protein>
    <recommendedName>
        <fullName evidence="7">ABC transporter</fullName>
    </recommendedName>
</protein>
<keyword evidence="2" id="KW-0547">Nucleotide-binding</keyword>
<proteinExistence type="predicted"/>
<evidence type="ECO:0000313" key="5">
    <source>
        <dbReference type="EMBL" id="MBD7960521.1"/>
    </source>
</evidence>
<organism evidence="5 6">
    <name type="scientific">Comamonas avium</name>
    <dbReference type="NCBI Taxonomy" id="2762231"/>
    <lineage>
        <taxon>Bacteria</taxon>
        <taxon>Pseudomonadati</taxon>
        <taxon>Pseudomonadota</taxon>
        <taxon>Betaproteobacteria</taxon>
        <taxon>Burkholderiales</taxon>
        <taxon>Comamonadaceae</taxon>
        <taxon>Comamonas</taxon>
    </lineage>
</organism>